<reference evidence="3" key="1">
    <citation type="submission" date="2024-07" db="EMBL/GenBank/DDBJ databases">
        <authorList>
            <person name="fu j."/>
        </authorList>
    </citation>
    <scope>NUCLEOTIDE SEQUENCE</scope>
    <source>
        <strain evidence="3">P10A9</strain>
    </source>
</reference>
<evidence type="ECO:0000256" key="1">
    <source>
        <dbReference type="SAM" id="MobiDB-lite"/>
    </source>
</evidence>
<sequence>MPTQRQITVRRAPKYVPFLVAGGVLGVLVAAITSFSVPAPKDYTQGSVFGYFMILFAAGGLLLGGVVALVLDRISLRRSQRATVEEVDEPAEIDEPAEVPAAADPHDGYHAPSSETGTEAGAQATGTTSEGNGADPAPAP</sequence>
<name>A0AB39L2B6_9MICC</name>
<protein>
    <submittedName>
        <fullName evidence="3">Uncharacterized protein</fullName>
    </submittedName>
</protein>
<evidence type="ECO:0000313" key="3">
    <source>
        <dbReference type="EMBL" id="XDP44718.1"/>
    </source>
</evidence>
<feature type="transmembrane region" description="Helical" evidence="2">
    <location>
        <begin position="15"/>
        <end position="37"/>
    </location>
</feature>
<feature type="compositionally biased region" description="Low complexity" evidence="1">
    <location>
        <begin position="114"/>
        <end position="131"/>
    </location>
</feature>
<keyword evidence="2" id="KW-0472">Membrane</keyword>
<dbReference type="EMBL" id="CP163302">
    <property type="protein sequence ID" value="XDP44718.1"/>
    <property type="molecule type" value="Genomic_DNA"/>
</dbReference>
<feature type="region of interest" description="Disordered" evidence="1">
    <location>
        <begin position="80"/>
        <end position="140"/>
    </location>
</feature>
<dbReference type="RefSeq" id="WP_369045372.1">
    <property type="nucleotide sequence ID" value="NZ_CP163302.1"/>
</dbReference>
<dbReference type="AlphaFoldDB" id="A0AB39L2B6"/>
<keyword evidence="2" id="KW-1133">Transmembrane helix</keyword>
<feature type="compositionally biased region" description="Acidic residues" evidence="1">
    <location>
        <begin position="85"/>
        <end position="97"/>
    </location>
</feature>
<dbReference type="KEGG" id="spue:AB5L97_15805"/>
<gene>
    <name evidence="3" type="ORF">AB5L97_15805</name>
</gene>
<accession>A0AB39L2B6</accession>
<evidence type="ECO:0000256" key="2">
    <source>
        <dbReference type="SAM" id="Phobius"/>
    </source>
</evidence>
<organism evidence="3">
    <name type="scientific">Sinomonas puerhi</name>
    <dbReference type="NCBI Taxonomy" id="3238584"/>
    <lineage>
        <taxon>Bacteria</taxon>
        <taxon>Bacillati</taxon>
        <taxon>Actinomycetota</taxon>
        <taxon>Actinomycetes</taxon>
        <taxon>Micrococcales</taxon>
        <taxon>Micrococcaceae</taxon>
        <taxon>Sinomonas</taxon>
    </lineage>
</organism>
<feature type="transmembrane region" description="Helical" evidence="2">
    <location>
        <begin position="49"/>
        <end position="71"/>
    </location>
</feature>
<proteinExistence type="predicted"/>
<keyword evidence="2" id="KW-0812">Transmembrane</keyword>